<dbReference type="PANTHER" id="PTHR43157">
    <property type="entry name" value="PHOSPHATIDYLINOSITOL-GLYCAN BIOSYNTHESIS CLASS F PROTEIN-RELATED"/>
    <property type="match status" value="1"/>
</dbReference>
<dbReference type="Proteomes" id="UP001152607">
    <property type="component" value="Unassembled WGS sequence"/>
</dbReference>
<accession>A0A9W4UCY6</accession>
<proteinExistence type="predicted"/>
<gene>
    <name evidence="2" type="ORF">PDIGIT_LOCUS5041</name>
</gene>
<sequence>MGFLYSQFFITPPYPKGNFSGKTVVITGSNVGLGKEAARHYARLGASRLVLAVRSIEKGNEAKQDIMSTTNHKDTQVWKLDMSDYNSVKAFAKRAESELDRIDIFIANAGVARSEYQVQNGHEQCIDVNVISTILLMANMMPKMSETAARFNTRPTFSVTGSSTYAHTTFPQRSAPDGGILTALSDPDTCKRYWDQQYPVSKLIQLLLVRQIADQHPASEFPVTINIANPGLCWSELGREATGWGFYLVRLVLARSTEVGSRTVFHGGASGAETHGKYLNDCKIEEPTAPVTGAAGKEGQERISAEVLRAIDAIQPGVSKNFLIK</sequence>
<evidence type="ECO:0000313" key="2">
    <source>
        <dbReference type="EMBL" id="CAI6332012.1"/>
    </source>
</evidence>
<keyword evidence="3" id="KW-1185">Reference proteome</keyword>
<evidence type="ECO:0000256" key="1">
    <source>
        <dbReference type="ARBA" id="ARBA00023002"/>
    </source>
</evidence>
<dbReference type="GO" id="GO:0016491">
    <property type="term" value="F:oxidoreductase activity"/>
    <property type="evidence" value="ECO:0007669"/>
    <property type="project" value="UniProtKB-KW"/>
</dbReference>
<dbReference type="InterPro" id="IPR036291">
    <property type="entry name" value="NAD(P)-bd_dom_sf"/>
</dbReference>
<organism evidence="2 3">
    <name type="scientific">Periconia digitata</name>
    <dbReference type="NCBI Taxonomy" id="1303443"/>
    <lineage>
        <taxon>Eukaryota</taxon>
        <taxon>Fungi</taxon>
        <taxon>Dikarya</taxon>
        <taxon>Ascomycota</taxon>
        <taxon>Pezizomycotina</taxon>
        <taxon>Dothideomycetes</taxon>
        <taxon>Pleosporomycetidae</taxon>
        <taxon>Pleosporales</taxon>
        <taxon>Massarineae</taxon>
        <taxon>Periconiaceae</taxon>
        <taxon>Periconia</taxon>
    </lineage>
</organism>
<dbReference type="Gene3D" id="3.40.50.720">
    <property type="entry name" value="NAD(P)-binding Rossmann-like Domain"/>
    <property type="match status" value="1"/>
</dbReference>
<dbReference type="InterPro" id="IPR002347">
    <property type="entry name" value="SDR_fam"/>
</dbReference>
<dbReference type="OrthoDB" id="542013at2759"/>
<dbReference type="PANTHER" id="PTHR43157:SF31">
    <property type="entry name" value="PHOSPHATIDYLINOSITOL-GLYCAN BIOSYNTHESIS CLASS F PROTEIN"/>
    <property type="match status" value="1"/>
</dbReference>
<evidence type="ECO:0000313" key="3">
    <source>
        <dbReference type="Proteomes" id="UP001152607"/>
    </source>
</evidence>
<name>A0A9W4UCY6_9PLEO</name>
<dbReference type="AlphaFoldDB" id="A0A9W4UCY6"/>
<dbReference type="Pfam" id="PF00106">
    <property type="entry name" value="adh_short"/>
    <property type="match status" value="1"/>
</dbReference>
<dbReference type="SUPFAM" id="SSF51735">
    <property type="entry name" value="NAD(P)-binding Rossmann-fold domains"/>
    <property type="match status" value="1"/>
</dbReference>
<dbReference type="EMBL" id="CAOQHR010000003">
    <property type="protein sequence ID" value="CAI6332012.1"/>
    <property type="molecule type" value="Genomic_DNA"/>
</dbReference>
<reference evidence="2" key="1">
    <citation type="submission" date="2023-01" db="EMBL/GenBank/DDBJ databases">
        <authorList>
            <person name="Van Ghelder C."/>
            <person name="Rancurel C."/>
        </authorList>
    </citation>
    <scope>NUCLEOTIDE SEQUENCE</scope>
    <source>
        <strain evidence="2">CNCM I-4278</strain>
    </source>
</reference>
<protein>
    <submittedName>
        <fullName evidence="2">Uncharacterized protein</fullName>
    </submittedName>
</protein>
<dbReference type="PRINTS" id="PR00081">
    <property type="entry name" value="GDHRDH"/>
</dbReference>
<keyword evidence="1" id="KW-0560">Oxidoreductase</keyword>
<comment type="caution">
    <text evidence="2">The sequence shown here is derived from an EMBL/GenBank/DDBJ whole genome shotgun (WGS) entry which is preliminary data.</text>
</comment>